<dbReference type="SUPFAM" id="SSF51230">
    <property type="entry name" value="Single hybrid motif"/>
    <property type="match status" value="1"/>
</dbReference>
<dbReference type="AlphaFoldDB" id="A0ABD1VT75"/>
<proteinExistence type="predicted"/>
<accession>A0ABD1VT75</accession>
<comment type="caution">
    <text evidence="3">The sequence shown here is derived from an EMBL/GenBank/DDBJ whole genome shotgun (WGS) entry which is preliminary data.</text>
</comment>
<organism evidence="3 4">
    <name type="scientific">Abeliophyllum distichum</name>
    <dbReference type="NCBI Taxonomy" id="126358"/>
    <lineage>
        <taxon>Eukaryota</taxon>
        <taxon>Viridiplantae</taxon>
        <taxon>Streptophyta</taxon>
        <taxon>Embryophyta</taxon>
        <taxon>Tracheophyta</taxon>
        <taxon>Spermatophyta</taxon>
        <taxon>Magnoliopsida</taxon>
        <taxon>eudicotyledons</taxon>
        <taxon>Gunneridae</taxon>
        <taxon>Pentapetalae</taxon>
        <taxon>asterids</taxon>
        <taxon>lamiids</taxon>
        <taxon>Lamiales</taxon>
        <taxon>Oleaceae</taxon>
        <taxon>Forsythieae</taxon>
        <taxon>Abeliophyllum</taxon>
    </lineage>
</organism>
<protein>
    <submittedName>
        <fullName evidence="3">Methylcrotonoyl-CoA carboxylase subunit alpha</fullName>
    </submittedName>
</protein>
<dbReference type="InterPro" id="IPR001882">
    <property type="entry name" value="Biotin_BS"/>
</dbReference>
<dbReference type="FunFam" id="2.40.50.100:FF:000003">
    <property type="entry name" value="Acetyl-CoA carboxylase biotin carboxyl carrier protein"/>
    <property type="match status" value="1"/>
</dbReference>
<dbReference type="InterPro" id="IPR000089">
    <property type="entry name" value="Biotin_lipoyl"/>
</dbReference>
<feature type="domain" description="Lipoyl-binding" evidence="2">
    <location>
        <begin position="141"/>
        <end position="216"/>
    </location>
</feature>
<dbReference type="GO" id="GO:0016421">
    <property type="term" value="F:CoA carboxylase activity"/>
    <property type="evidence" value="ECO:0007669"/>
    <property type="project" value="UniProtKB-ARBA"/>
</dbReference>
<dbReference type="Gene3D" id="2.40.50.100">
    <property type="match status" value="1"/>
</dbReference>
<dbReference type="Pfam" id="PF00364">
    <property type="entry name" value="Biotin_lipoyl"/>
    <property type="match status" value="1"/>
</dbReference>
<keyword evidence="4" id="KW-1185">Reference proteome</keyword>
<dbReference type="PROSITE" id="PS50968">
    <property type="entry name" value="BIOTINYL_LIPOYL"/>
    <property type="match status" value="1"/>
</dbReference>
<dbReference type="PANTHER" id="PTHR18866">
    <property type="entry name" value="CARBOXYLASE:PYRUVATE/ACETYL-COA/PROPIONYL-COA CARBOXYLASE"/>
    <property type="match status" value="1"/>
</dbReference>
<dbReference type="InterPro" id="IPR050856">
    <property type="entry name" value="Biotin_carboxylase_complex"/>
</dbReference>
<reference evidence="4" key="1">
    <citation type="submission" date="2024-07" db="EMBL/GenBank/DDBJ databases">
        <title>Two chromosome-level genome assemblies of Korean endemic species Abeliophyllum distichum and Forsythia ovata (Oleaceae).</title>
        <authorList>
            <person name="Jang H."/>
        </authorList>
    </citation>
    <scope>NUCLEOTIDE SEQUENCE [LARGE SCALE GENOMIC DNA]</scope>
</reference>
<dbReference type="Proteomes" id="UP001604336">
    <property type="component" value="Unassembled WGS sequence"/>
</dbReference>
<evidence type="ECO:0000256" key="1">
    <source>
        <dbReference type="ARBA" id="ARBA00023267"/>
    </source>
</evidence>
<dbReference type="InterPro" id="IPR045774">
    <property type="entry name" value="MCCA_BT_dom"/>
</dbReference>
<dbReference type="CDD" id="cd06850">
    <property type="entry name" value="biotinyl_domain"/>
    <property type="match status" value="1"/>
</dbReference>
<name>A0ABD1VT75_9LAMI</name>
<evidence type="ECO:0000313" key="4">
    <source>
        <dbReference type="Proteomes" id="UP001604336"/>
    </source>
</evidence>
<keyword evidence="1" id="KW-0092">Biotin</keyword>
<gene>
    <name evidence="3" type="ORF">Adt_01552</name>
</gene>
<dbReference type="EMBL" id="JBFOLK010000001">
    <property type="protein sequence ID" value="KAL2540574.1"/>
    <property type="molecule type" value="Genomic_DNA"/>
</dbReference>
<evidence type="ECO:0000313" key="3">
    <source>
        <dbReference type="EMBL" id="KAL2540574.1"/>
    </source>
</evidence>
<sequence length="218" mass="24455">MEHAAMKEHAPGNLSMWYANPTFRVNHCARHTMELEWDDEYRGDGFEHLTVNMTYLPDGKYLIETGGSSLKSLEINVALLGKHDFRVEFGGISMNVSLAVYSKDKMEHIHIWHGSYHHHFKQRKWLELSDSDDSKYRPALEATSHPPGTVVAPMAGLVVKVLMKDGEKVEEGQPILVLEAMKMEHVVKASTAGYVHGLRATAGQQVSDGTPLFTVKDK</sequence>
<dbReference type="Pfam" id="PF19331">
    <property type="entry name" value="MCCA_BT"/>
    <property type="match status" value="1"/>
</dbReference>
<dbReference type="InterPro" id="IPR011053">
    <property type="entry name" value="Single_hybrid_motif"/>
</dbReference>
<dbReference type="PROSITE" id="PS00188">
    <property type="entry name" value="BIOTIN"/>
    <property type="match status" value="1"/>
</dbReference>
<evidence type="ECO:0000259" key="2">
    <source>
        <dbReference type="PROSITE" id="PS50968"/>
    </source>
</evidence>
<dbReference type="PANTHER" id="PTHR18866:SF33">
    <property type="entry name" value="METHYLCROTONOYL-COA CARBOXYLASE SUBUNIT ALPHA, MITOCHONDRIAL-RELATED"/>
    <property type="match status" value="1"/>
</dbReference>